<dbReference type="RefSeq" id="WP_110449789.1">
    <property type="nucleotide sequence ID" value="NZ_CP029479.1"/>
</dbReference>
<evidence type="ECO:0000313" key="2">
    <source>
        <dbReference type="Proteomes" id="UP000247763"/>
    </source>
</evidence>
<name>A0A2Z3HVG6_9CAUL</name>
<accession>A0A2Z3HVG6</accession>
<evidence type="ECO:0000313" key="1">
    <source>
        <dbReference type="EMBL" id="AWM77220.1"/>
    </source>
</evidence>
<reference evidence="2" key="1">
    <citation type="submission" date="2018-05" db="EMBL/GenBank/DDBJ databases">
        <title>Genome sequencing of Phenylobacterium sp. HYN0004.</title>
        <authorList>
            <person name="Yi H."/>
            <person name="Baek C."/>
        </authorList>
    </citation>
    <scope>NUCLEOTIDE SEQUENCE [LARGE SCALE GENOMIC DNA]</scope>
    <source>
        <strain evidence="2">HYN0004</strain>
    </source>
</reference>
<protein>
    <submittedName>
        <fullName evidence="1">Hpt domain-containing protein</fullName>
    </submittedName>
</protein>
<gene>
    <name evidence="1" type="ORF">HYN04_05250</name>
</gene>
<dbReference type="InterPro" id="IPR036641">
    <property type="entry name" value="HPT_dom_sf"/>
</dbReference>
<dbReference type="KEGG" id="phb:HYN04_05250"/>
<dbReference type="SUPFAM" id="SSF47226">
    <property type="entry name" value="Histidine-containing phosphotransfer domain, HPT domain"/>
    <property type="match status" value="1"/>
</dbReference>
<dbReference type="Proteomes" id="UP000247763">
    <property type="component" value="Chromosome"/>
</dbReference>
<dbReference type="OrthoDB" id="9786548at2"/>
<dbReference type="EMBL" id="CP029479">
    <property type="protein sequence ID" value="AWM77220.1"/>
    <property type="molecule type" value="Genomic_DNA"/>
</dbReference>
<proteinExistence type="predicted"/>
<dbReference type="GO" id="GO:0000160">
    <property type="term" value="P:phosphorelay signal transduction system"/>
    <property type="evidence" value="ECO:0007669"/>
    <property type="project" value="InterPro"/>
</dbReference>
<dbReference type="Gene3D" id="1.20.120.160">
    <property type="entry name" value="HPT domain"/>
    <property type="match status" value="1"/>
</dbReference>
<sequence>MSSASNRRLRIDPDAVARAEAALAAMSVNFEEWLKVEITRLESAMSLVQSEGRTDMSMEALYHRAHDLKGLGTTYGYPIISQIAGTLCRLIDSPERRRLSPLPLVIVHVDAIKAAARNQIQSDENPVGRALVKELESKVSAFDPES</sequence>
<dbReference type="AlphaFoldDB" id="A0A2Z3HVG6"/>
<organism evidence="1 2">
    <name type="scientific">Phenylobacterium parvum</name>
    <dbReference type="NCBI Taxonomy" id="2201350"/>
    <lineage>
        <taxon>Bacteria</taxon>
        <taxon>Pseudomonadati</taxon>
        <taxon>Pseudomonadota</taxon>
        <taxon>Alphaproteobacteria</taxon>
        <taxon>Caulobacterales</taxon>
        <taxon>Caulobacteraceae</taxon>
        <taxon>Phenylobacterium</taxon>
    </lineage>
</organism>
<keyword evidence="2" id="KW-1185">Reference proteome</keyword>